<dbReference type="Proteomes" id="UP000028058">
    <property type="component" value="Unassembled WGS sequence"/>
</dbReference>
<organism evidence="2 3">
    <name type="scientific">Streptomyces xinghaiensis</name>
    <dbReference type="NCBI Taxonomy" id="1038928"/>
    <lineage>
        <taxon>Bacteria</taxon>
        <taxon>Bacillati</taxon>
        <taxon>Actinomycetota</taxon>
        <taxon>Actinomycetes</taxon>
        <taxon>Kitasatosporales</taxon>
        <taxon>Streptomycetaceae</taxon>
        <taxon>Streptomyces</taxon>
    </lineage>
</organism>
<comment type="caution">
    <text evidence="2">The sequence shown here is derived from an EMBL/GenBank/DDBJ whole genome shotgun (WGS) entry which is preliminary data.</text>
</comment>
<reference evidence="2 3" key="1">
    <citation type="journal article" date="2014" name="Genome Announc.">
        <title>Draft Genome Sequence of Streptomyces fradiae ATCC 19609, a Strain Highly Sensitive to Antibiotics.</title>
        <authorList>
            <person name="Bekker O.B."/>
            <person name="Klimina K.M."/>
            <person name="Vatlin A.A."/>
            <person name="Zakharevich N.V."/>
            <person name="Kasianov A.S."/>
            <person name="Danilenko V.N."/>
        </authorList>
    </citation>
    <scope>NUCLEOTIDE SEQUENCE [LARGE SCALE GENOMIC DNA]</scope>
    <source>
        <strain evidence="2 3">ATCC 19609</strain>
    </source>
</reference>
<proteinExistence type="predicted"/>
<name>A0A420V4D8_9ACTN</name>
<sequence>MVCQSVAGEPATRRPAARRDHGGSSRRGEAGRGGRAGRPARAVGAGGAARGVMSLGHAGASGRR</sequence>
<dbReference type="AlphaFoldDB" id="A0A420V4D8"/>
<gene>
    <name evidence="2" type="ORF">SFRA_012100</name>
</gene>
<protein>
    <submittedName>
        <fullName evidence="2">Uncharacterized protein</fullName>
    </submittedName>
</protein>
<keyword evidence="3" id="KW-1185">Reference proteome</keyword>
<dbReference type="EMBL" id="JNAD02000005">
    <property type="protein sequence ID" value="RKM96093.1"/>
    <property type="molecule type" value="Genomic_DNA"/>
</dbReference>
<evidence type="ECO:0000313" key="3">
    <source>
        <dbReference type="Proteomes" id="UP000028058"/>
    </source>
</evidence>
<evidence type="ECO:0000256" key="1">
    <source>
        <dbReference type="SAM" id="MobiDB-lite"/>
    </source>
</evidence>
<evidence type="ECO:0000313" key="2">
    <source>
        <dbReference type="EMBL" id="RKM96093.1"/>
    </source>
</evidence>
<feature type="region of interest" description="Disordered" evidence="1">
    <location>
        <begin position="1"/>
        <end position="64"/>
    </location>
</feature>
<accession>A0A420V4D8</accession>
<feature type="compositionally biased region" description="Basic and acidic residues" evidence="1">
    <location>
        <begin position="17"/>
        <end position="32"/>
    </location>
</feature>